<keyword evidence="3" id="KW-0472">Membrane</keyword>
<dbReference type="SUPFAM" id="SSF48452">
    <property type="entry name" value="TPR-like"/>
    <property type="match status" value="1"/>
</dbReference>
<feature type="transmembrane region" description="Helical" evidence="3">
    <location>
        <begin position="81"/>
        <end position="101"/>
    </location>
</feature>
<feature type="repeat" description="TPR" evidence="1">
    <location>
        <begin position="191"/>
        <end position="224"/>
    </location>
</feature>
<comment type="caution">
    <text evidence="4">The sequence shown here is derived from an EMBL/GenBank/DDBJ whole genome shotgun (WGS) entry which is preliminary data.</text>
</comment>
<dbReference type="EMBL" id="JAUSQW010000001">
    <property type="protein sequence ID" value="MDP9801565.1"/>
    <property type="molecule type" value="Genomic_DNA"/>
</dbReference>
<proteinExistence type="predicted"/>
<reference evidence="4 5" key="1">
    <citation type="submission" date="2023-07" db="EMBL/GenBank/DDBJ databases">
        <title>Sequencing the genomes of 1000 actinobacteria strains.</title>
        <authorList>
            <person name="Klenk H.-P."/>
        </authorList>
    </citation>
    <scope>NUCLEOTIDE SEQUENCE [LARGE SCALE GENOMIC DNA]</scope>
    <source>
        <strain evidence="4 5">DSM 102162</strain>
    </source>
</reference>
<keyword evidence="3" id="KW-0812">Transmembrane</keyword>
<evidence type="ECO:0000256" key="1">
    <source>
        <dbReference type="PROSITE-ProRule" id="PRU00339"/>
    </source>
</evidence>
<organism evidence="4 5">
    <name type="scientific">Arcanobacterium wilhelmae</name>
    <dbReference type="NCBI Taxonomy" id="1803177"/>
    <lineage>
        <taxon>Bacteria</taxon>
        <taxon>Bacillati</taxon>
        <taxon>Actinomycetota</taxon>
        <taxon>Actinomycetes</taxon>
        <taxon>Actinomycetales</taxon>
        <taxon>Actinomycetaceae</taxon>
        <taxon>Arcanobacterium</taxon>
    </lineage>
</organism>
<keyword evidence="3" id="KW-1133">Transmembrane helix</keyword>
<dbReference type="InterPro" id="IPR011990">
    <property type="entry name" value="TPR-like_helical_dom_sf"/>
</dbReference>
<dbReference type="Gene3D" id="1.25.40.10">
    <property type="entry name" value="Tetratricopeptide repeat domain"/>
    <property type="match status" value="1"/>
</dbReference>
<protein>
    <submittedName>
        <fullName evidence="4">Tetratricopeptide (TPR) repeat protein</fullName>
    </submittedName>
</protein>
<feature type="region of interest" description="Disordered" evidence="2">
    <location>
        <begin position="103"/>
        <end position="138"/>
    </location>
</feature>
<accession>A0ABT9NCX5</accession>
<evidence type="ECO:0000313" key="5">
    <source>
        <dbReference type="Proteomes" id="UP001235966"/>
    </source>
</evidence>
<keyword evidence="5" id="KW-1185">Reference proteome</keyword>
<feature type="compositionally biased region" description="Low complexity" evidence="2">
    <location>
        <begin position="125"/>
        <end position="134"/>
    </location>
</feature>
<feature type="compositionally biased region" description="Polar residues" evidence="2">
    <location>
        <begin position="274"/>
        <end position="285"/>
    </location>
</feature>
<gene>
    <name evidence="4" type="ORF">J2S49_001641</name>
</gene>
<evidence type="ECO:0000313" key="4">
    <source>
        <dbReference type="EMBL" id="MDP9801565.1"/>
    </source>
</evidence>
<dbReference type="RefSeq" id="WP_278059706.1">
    <property type="nucleotide sequence ID" value="NZ_CP121247.1"/>
</dbReference>
<dbReference type="InterPro" id="IPR019734">
    <property type="entry name" value="TPR_rpt"/>
</dbReference>
<dbReference type="SMART" id="SM00028">
    <property type="entry name" value="TPR"/>
    <property type="match status" value="3"/>
</dbReference>
<dbReference type="PROSITE" id="PS50005">
    <property type="entry name" value="TPR"/>
    <property type="match status" value="2"/>
</dbReference>
<evidence type="ECO:0000256" key="2">
    <source>
        <dbReference type="SAM" id="MobiDB-lite"/>
    </source>
</evidence>
<name>A0ABT9NCX5_9ACTO</name>
<keyword evidence="1" id="KW-0802">TPR repeat</keyword>
<dbReference type="Proteomes" id="UP001235966">
    <property type="component" value="Unassembled WGS sequence"/>
</dbReference>
<feature type="compositionally biased region" description="Acidic residues" evidence="2">
    <location>
        <begin position="9"/>
        <end position="26"/>
    </location>
</feature>
<feature type="repeat" description="TPR" evidence="1">
    <location>
        <begin position="157"/>
        <end position="190"/>
    </location>
</feature>
<evidence type="ECO:0000256" key="3">
    <source>
        <dbReference type="SAM" id="Phobius"/>
    </source>
</evidence>
<feature type="region of interest" description="Disordered" evidence="2">
    <location>
        <begin position="1"/>
        <end position="61"/>
    </location>
</feature>
<feature type="region of interest" description="Disordered" evidence="2">
    <location>
        <begin position="265"/>
        <end position="285"/>
    </location>
</feature>
<sequence length="285" mass="31007">MTNERDNSQDFDDAVDIEQFEAETDEGTQSAGWFSRRKKHTESAPVKPRTHASADPAAATQAAIATSGTNARMGKRGYTKLEIVLVVLLAICLVIIIRQSGANSSPTSLPSGHPDISQMQGNPAGAGSKSASAGHQTLDEKKVEELKKKLEANPKDLQARKDFGKLYFDAGFYQDASGHFDGALEIEPNDMETLLIAGVAKFNVNDFDGAEKLWKKATEVDPSKPEPWFDLGYVYLMRKPVDEANLKAAWDKVLELAPNSDMAKDINEYRKSSGPKSATSTQGAK</sequence>